<dbReference type="AlphaFoldDB" id="A0A6H1ZBF5"/>
<dbReference type="Gene3D" id="6.20.350.10">
    <property type="match status" value="1"/>
</dbReference>
<dbReference type="EMBL" id="MT143980">
    <property type="protein sequence ID" value="QJA44792.1"/>
    <property type="molecule type" value="Genomic_DNA"/>
</dbReference>
<accession>A0A6H1ZBF5</accession>
<protein>
    <submittedName>
        <fullName evidence="2">Putative ryanodine receptor, RyR, domain containing protein</fullName>
    </submittedName>
</protein>
<organism evidence="2">
    <name type="scientific">viral metagenome</name>
    <dbReference type="NCBI Taxonomy" id="1070528"/>
    <lineage>
        <taxon>unclassified sequences</taxon>
        <taxon>metagenomes</taxon>
        <taxon>organismal metagenomes</taxon>
    </lineage>
</organism>
<name>A0A6H1ZBF5_9ZZZZ</name>
<feature type="domain" description="Ryanodine receptor Ryr" evidence="1">
    <location>
        <begin position="56"/>
        <end position="101"/>
    </location>
</feature>
<proteinExistence type="predicted"/>
<dbReference type="Pfam" id="PF02026">
    <property type="entry name" value="RyR"/>
    <property type="match status" value="1"/>
</dbReference>
<reference evidence="2" key="1">
    <citation type="submission" date="2020-03" db="EMBL/GenBank/DDBJ databases">
        <title>The deep terrestrial virosphere.</title>
        <authorList>
            <person name="Holmfeldt K."/>
            <person name="Nilsson E."/>
            <person name="Simone D."/>
            <person name="Lopez-Fernandez M."/>
            <person name="Wu X."/>
            <person name="de Brujin I."/>
            <person name="Lundin D."/>
            <person name="Andersson A."/>
            <person name="Bertilsson S."/>
            <person name="Dopson M."/>
        </authorList>
    </citation>
    <scope>NUCLEOTIDE SEQUENCE</scope>
    <source>
        <strain evidence="2">TM448A00147</strain>
        <strain evidence="3">TM448B00305</strain>
    </source>
</reference>
<dbReference type="EMBL" id="MT144608">
    <property type="protein sequence ID" value="QJH94939.1"/>
    <property type="molecule type" value="Genomic_DNA"/>
</dbReference>
<gene>
    <name evidence="2" type="ORF">TM448A00147_0051</name>
    <name evidence="3" type="ORF">TM448B00305_0060</name>
</gene>
<evidence type="ECO:0000313" key="2">
    <source>
        <dbReference type="EMBL" id="QJA44792.1"/>
    </source>
</evidence>
<keyword evidence="2" id="KW-0675">Receptor</keyword>
<sequence length="118" mass="13148">MSIEKAAQAAHDLNRIYCQAIGDNTQLPWDQAPQWQRDSAVNGVRAIVADPTISPEASHKSWYDEKEAAGWIHGMVKDVNEKTHPCMVPYDFLPEEQKAKDAIFGATVRGVLAHYAKT</sequence>
<evidence type="ECO:0000259" key="1">
    <source>
        <dbReference type="Pfam" id="PF02026"/>
    </source>
</evidence>
<evidence type="ECO:0000313" key="3">
    <source>
        <dbReference type="EMBL" id="QJH94939.1"/>
    </source>
</evidence>
<dbReference type="InterPro" id="IPR003032">
    <property type="entry name" value="Ryanodine_rcpt"/>
</dbReference>